<proteinExistence type="predicted"/>
<evidence type="ECO:0000313" key="3">
    <source>
        <dbReference type="Proteomes" id="UP001499979"/>
    </source>
</evidence>
<keyword evidence="1" id="KW-0472">Membrane</keyword>
<feature type="transmembrane region" description="Helical" evidence="1">
    <location>
        <begin position="92"/>
        <end position="112"/>
    </location>
</feature>
<protein>
    <submittedName>
        <fullName evidence="2">Uncharacterized protein</fullName>
    </submittedName>
</protein>
<accession>A0ABP4F213</accession>
<dbReference type="Proteomes" id="UP001499979">
    <property type="component" value="Unassembled WGS sequence"/>
</dbReference>
<feature type="transmembrane region" description="Helical" evidence="1">
    <location>
        <begin position="37"/>
        <end position="57"/>
    </location>
</feature>
<reference evidence="3" key="1">
    <citation type="journal article" date="2019" name="Int. J. Syst. Evol. Microbiol.">
        <title>The Global Catalogue of Microorganisms (GCM) 10K type strain sequencing project: providing services to taxonomists for standard genome sequencing and annotation.</title>
        <authorList>
            <consortium name="The Broad Institute Genomics Platform"/>
            <consortium name="The Broad Institute Genome Sequencing Center for Infectious Disease"/>
            <person name="Wu L."/>
            <person name="Ma J."/>
        </authorList>
    </citation>
    <scope>NUCLEOTIDE SEQUENCE [LARGE SCALE GENOMIC DNA]</scope>
    <source>
        <strain evidence="3">JCM 11813</strain>
    </source>
</reference>
<sequence length="118" mass="12176">MATTNDRAVGRGTAASAVGHVVLLAIAVYAARDTGATAFRVLALAAALSLVATLLAWASVRLSKPAWDAAVVALVAAVVLLVWGAVTEGQPIMTVLAAQLAFMDWLVLRSALRVLRTP</sequence>
<name>A0ABP4F213_9ACTN</name>
<keyword evidence="3" id="KW-1185">Reference proteome</keyword>
<feature type="transmembrane region" description="Helical" evidence="1">
    <location>
        <begin position="69"/>
        <end position="86"/>
    </location>
</feature>
<comment type="caution">
    <text evidence="2">The sequence shown here is derived from an EMBL/GenBank/DDBJ whole genome shotgun (WGS) entry which is preliminary data.</text>
</comment>
<dbReference type="EMBL" id="BAAAJE010000013">
    <property type="protein sequence ID" value="GAA1146458.1"/>
    <property type="molecule type" value="Genomic_DNA"/>
</dbReference>
<keyword evidence="1" id="KW-0812">Transmembrane</keyword>
<gene>
    <name evidence="2" type="ORF">GCM10009606_26800</name>
</gene>
<keyword evidence="1" id="KW-1133">Transmembrane helix</keyword>
<feature type="transmembrane region" description="Helical" evidence="1">
    <location>
        <begin position="12"/>
        <end position="31"/>
    </location>
</feature>
<organism evidence="2 3">
    <name type="scientific">Nocardioides aquiterrae</name>
    <dbReference type="NCBI Taxonomy" id="203799"/>
    <lineage>
        <taxon>Bacteria</taxon>
        <taxon>Bacillati</taxon>
        <taxon>Actinomycetota</taxon>
        <taxon>Actinomycetes</taxon>
        <taxon>Propionibacteriales</taxon>
        <taxon>Nocardioidaceae</taxon>
        <taxon>Nocardioides</taxon>
    </lineage>
</organism>
<evidence type="ECO:0000313" key="2">
    <source>
        <dbReference type="EMBL" id="GAA1146458.1"/>
    </source>
</evidence>
<evidence type="ECO:0000256" key="1">
    <source>
        <dbReference type="SAM" id="Phobius"/>
    </source>
</evidence>